<feature type="coiled-coil region" evidence="1">
    <location>
        <begin position="194"/>
        <end position="264"/>
    </location>
</feature>
<sequence length="663" mass="74759">MKTSTLLLSRLILVGHRKNYIVPFQPGLNIIYGDSATGKSSILECINYLLGASKFVFDTEIETSVSYAALELELGGKPYLIKRDIFQPTRHVEVYSAWFDDHASVFPKRYVPSYGQPVSGDGYFMDFLLASLGLPIVKIRTAPTREDSTVARLSFRDLFKFSYLRQDDVGSKNLLNVGLPVLHTKTKQTFRYIFNLLDENIALLEEHLSELKAKHRRLTTKYEDVSEFLRQSDFKAAVSLEDELDELESQIKILENQLSEVNLRVVADSHAARYLRELLAEQKDCLALLQSDRLNSERQIDRFVRLRNDYAEDIDRISAVVKAKSLLGQASPADGVCPVCDSPLRLDQWRESFQINSEDKLAQEASTLERRTKELGHLLTEERSRYQELSVRIGSVNDEYERTSRLLDEEVSTTVSPYLAERDGISSEIATLKERRSQVEHSAKVRRLQKSISDEIDQLLRTIDQTNGKLEKMRDAAPSLHEVLSLLGDELNDYLRVVNIKDRRGVAVSESSLLPVLREREYRDVTSGGLRTILSIGYYLSVLKAAVLDKANLPAFIMIDTVGKYLGKTNASVDETDPVADLTEGVTDPMKYQHMYDYMVSLSSFAEEKQSDAQIIVVDNDIPSTIRDKFAGFVVAQFSSTGEGGLPVGLIDDARAASLPQEL</sequence>
<dbReference type="InterPro" id="IPR027417">
    <property type="entry name" value="P-loop_NTPase"/>
</dbReference>
<dbReference type="InterPro" id="IPR038729">
    <property type="entry name" value="Rad50/SbcC_AAA"/>
</dbReference>
<dbReference type="GO" id="GO:0016887">
    <property type="term" value="F:ATP hydrolysis activity"/>
    <property type="evidence" value="ECO:0007669"/>
    <property type="project" value="InterPro"/>
</dbReference>
<proteinExistence type="predicted"/>
<dbReference type="Gene3D" id="3.40.50.300">
    <property type="entry name" value="P-loop containing nucleotide triphosphate hydrolases"/>
    <property type="match status" value="1"/>
</dbReference>
<keyword evidence="3" id="KW-0269">Exonuclease</keyword>
<reference evidence="3 4" key="1">
    <citation type="submission" date="2019-03" db="EMBL/GenBank/DDBJ databases">
        <title>Draft genome of Massilia hortus sp. nov., a novel bacterial species of the Oxalobacteraceae family.</title>
        <authorList>
            <person name="Peta V."/>
            <person name="Raths R."/>
            <person name="Bucking H."/>
        </authorList>
    </citation>
    <scope>NUCLEOTIDE SEQUENCE [LARGE SCALE GENOMIC DNA]</scope>
    <source>
        <strain evidence="3 4">ONC3</strain>
    </source>
</reference>
<dbReference type="GO" id="GO:0004527">
    <property type="term" value="F:exonuclease activity"/>
    <property type="evidence" value="ECO:0007669"/>
    <property type="project" value="UniProtKB-KW"/>
</dbReference>
<keyword evidence="3" id="KW-0378">Hydrolase</keyword>
<name>A0A4Y9STD5_9BURK</name>
<dbReference type="GO" id="GO:0006302">
    <property type="term" value="P:double-strand break repair"/>
    <property type="evidence" value="ECO:0007669"/>
    <property type="project" value="InterPro"/>
</dbReference>
<evidence type="ECO:0000313" key="4">
    <source>
        <dbReference type="Proteomes" id="UP000297258"/>
    </source>
</evidence>
<keyword evidence="4" id="KW-1185">Reference proteome</keyword>
<evidence type="ECO:0000313" key="3">
    <source>
        <dbReference type="EMBL" id="TFW29881.1"/>
    </source>
</evidence>
<dbReference type="RefSeq" id="WP_135191009.1">
    <property type="nucleotide sequence ID" value="NZ_SPUM01000118.1"/>
</dbReference>
<dbReference type="PANTHER" id="PTHR32114:SF2">
    <property type="entry name" value="ABC TRANSPORTER ABCH.3"/>
    <property type="match status" value="1"/>
</dbReference>
<dbReference type="PANTHER" id="PTHR32114">
    <property type="entry name" value="ABC TRANSPORTER ABCH.3"/>
    <property type="match status" value="1"/>
</dbReference>
<keyword evidence="3" id="KW-0540">Nuclease</keyword>
<dbReference type="EMBL" id="SPUM01000118">
    <property type="protein sequence ID" value="TFW29881.1"/>
    <property type="molecule type" value="Genomic_DNA"/>
</dbReference>
<feature type="domain" description="Rad50/SbcC-type AAA" evidence="2">
    <location>
        <begin position="22"/>
        <end position="258"/>
    </location>
</feature>
<keyword evidence="1" id="KW-0175">Coiled coil</keyword>
<gene>
    <name evidence="3" type="ORF">E4O92_17855</name>
</gene>
<organism evidence="3 4">
    <name type="scientific">Massilia horti</name>
    <dbReference type="NCBI Taxonomy" id="2562153"/>
    <lineage>
        <taxon>Bacteria</taxon>
        <taxon>Pseudomonadati</taxon>
        <taxon>Pseudomonadota</taxon>
        <taxon>Betaproteobacteria</taxon>
        <taxon>Burkholderiales</taxon>
        <taxon>Oxalobacteraceae</taxon>
        <taxon>Telluria group</taxon>
        <taxon>Massilia</taxon>
    </lineage>
</organism>
<comment type="caution">
    <text evidence="3">The sequence shown here is derived from an EMBL/GenBank/DDBJ whole genome shotgun (WGS) entry which is preliminary data.</text>
</comment>
<dbReference type="OrthoDB" id="103556at2"/>
<evidence type="ECO:0000259" key="2">
    <source>
        <dbReference type="Pfam" id="PF13476"/>
    </source>
</evidence>
<dbReference type="Pfam" id="PF13476">
    <property type="entry name" value="AAA_23"/>
    <property type="match status" value="1"/>
</dbReference>
<dbReference type="SUPFAM" id="SSF75712">
    <property type="entry name" value="Rad50 coiled-coil Zn hook"/>
    <property type="match status" value="1"/>
</dbReference>
<accession>A0A4Y9STD5</accession>
<evidence type="ECO:0000256" key="1">
    <source>
        <dbReference type="SAM" id="Coils"/>
    </source>
</evidence>
<dbReference type="Proteomes" id="UP000297258">
    <property type="component" value="Unassembled WGS sequence"/>
</dbReference>
<protein>
    <submittedName>
        <fullName evidence="3">Exonuclease SbcC</fullName>
    </submittedName>
</protein>
<dbReference type="AlphaFoldDB" id="A0A4Y9STD5"/>
<dbReference type="SUPFAM" id="SSF52540">
    <property type="entry name" value="P-loop containing nucleoside triphosphate hydrolases"/>
    <property type="match status" value="1"/>
</dbReference>